<dbReference type="InterPro" id="IPR035959">
    <property type="entry name" value="RutC-like_sf"/>
</dbReference>
<organism evidence="2 3">
    <name type="scientific">Solirubrobacter ginsenosidimutans</name>
    <dbReference type="NCBI Taxonomy" id="490573"/>
    <lineage>
        <taxon>Bacteria</taxon>
        <taxon>Bacillati</taxon>
        <taxon>Actinomycetota</taxon>
        <taxon>Thermoleophilia</taxon>
        <taxon>Solirubrobacterales</taxon>
        <taxon>Solirubrobacteraceae</taxon>
        <taxon>Solirubrobacter</taxon>
    </lineage>
</organism>
<dbReference type="EMBL" id="JAPDOD010000020">
    <property type="protein sequence ID" value="MDA0162716.1"/>
    <property type="molecule type" value="Genomic_DNA"/>
</dbReference>
<evidence type="ECO:0000313" key="3">
    <source>
        <dbReference type="Proteomes" id="UP001149140"/>
    </source>
</evidence>
<dbReference type="InterPro" id="IPR013813">
    <property type="entry name" value="Endoribo_LPSP/chorism_mut-like"/>
</dbReference>
<evidence type="ECO:0000259" key="1">
    <source>
        <dbReference type="Pfam" id="PF14588"/>
    </source>
</evidence>
<comment type="caution">
    <text evidence="2">The sequence shown here is derived from an EMBL/GenBank/DDBJ whole genome shotgun (WGS) entry which is preliminary data.</text>
</comment>
<dbReference type="PANTHER" id="PTHR43760:SF1">
    <property type="entry name" value="ENDORIBONUCLEASE L-PSP_CHORISMATE MUTASE-LIKE DOMAIN-CONTAINING PROTEIN"/>
    <property type="match status" value="1"/>
</dbReference>
<feature type="domain" description="Endoribonuclease L-PSP/chorismate mutase-like" evidence="1">
    <location>
        <begin position="4"/>
        <end position="149"/>
    </location>
</feature>
<dbReference type="CDD" id="cd02199">
    <property type="entry name" value="YjgF_YER057c_UK114_like_1"/>
    <property type="match status" value="1"/>
</dbReference>
<keyword evidence="3" id="KW-1185">Reference proteome</keyword>
<proteinExistence type="predicted"/>
<reference evidence="2" key="1">
    <citation type="submission" date="2022-10" db="EMBL/GenBank/DDBJ databases">
        <title>The WGS of Solirubrobacter ginsenosidimutans DSM 21036.</title>
        <authorList>
            <person name="Jiang Z."/>
        </authorList>
    </citation>
    <scope>NUCLEOTIDE SEQUENCE</scope>
    <source>
        <strain evidence="2">DSM 21036</strain>
    </source>
</reference>
<dbReference type="PANTHER" id="PTHR43760">
    <property type="entry name" value="ENDORIBONUCLEASE-RELATED"/>
    <property type="match status" value="1"/>
</dbReference>
<accession>A0A9X3MVT7</accession>
<gene>
    <name evidence="2" type="ORF">OM076_20760</name>
</gene>
<dbReference type="Gene3D" id="3.30.1330.40">
    <property type="entry name" value="RutC-like"/>
    <property type="match status" value="1"/>
</dbReference>
<protein>
    <submittedName>
        <fullName evidence="2">RidA family protein</fullName>
    </submittedName>
</protein>
<dbReference type="Proteomes" id="UP001149140">
    <property type="component" value="Unassembled WGS sequence"/>
</dbReference>
<evidence type="ECO:0000313" key="2">
    <source>
        <dbReference type="EMBL" id="MDA0162716.1"/>
    </source>
</evidence>
<name>A0A9X3MVT7_9ACTN</name>
<dbReference type="RefSeq" id="WP_270041953.1">
    <property type="nucleotide sequence ID" value="NZ_JAPDOD010000020.1"/>
</dbReference>
<dbReference type="Pfam" id="PF14588">
    <property type="entry name" value="YjgF_endoribonc"/>
    <property type="match status" value="1"/>
</dbReference>
<dbReference type="AlphaFoldDB" id="A0A9X3MVT7"/>
<dbReference type="SUPFAM" id="SSF55298">
    <property type="entry name" value="YjgF-like"/>
    <property type="match status" value="1"/>
</dbReference>
<sequence>MSAETRLSELGIELPPPFAPVGNFVAARVSRGMLYVSGQGPAGPDGMVTGKVGNSLTLSQGVAAARLVGLNLLAVMRAELGSLDRVTAIVKLLGMVNCAPGFNDTPTVINGCSDLLVEVFGDAGRHARSAVGMAELPFDIAVEVELVAEID</sequence>